<dbReference type="GO" id="GO:0016853">
    <property type="term" value="F:isomerase activity"/>
    <property type="evidence" value="ECO:0007669"/>
    <property type="project" value="UniProtKB-KW"/>
</dbReference>
<dbReference type="PANTHER" id="PTHR21198">
    <property type="entry name" value="GLUTAMATE RACEMASE"/>
    <property type="match status" value="1"/>
</dbReference>
<dbReference type="EMBL" id="JAQLOI010000001">
    <property type="protein sequence ID" value="MDB1124040.1"/>
    <property type="molecule type" value="Genomic_DNA"/>
</dbReference>
<protein>
    <submittedName>
        <fullName evidence="3">Amino acid racemase</fullName>
        <ecNumber evidence="3">5.1.1.-</ecNumber>
    </submittedName>
</protein>
<dbReference type="InterPro" id="IPR001920">
    <property type="entry name" value="Asp/Glu_race"/>
</dbReference>
<comment type="similarity">
    <text evidence="1">Belongs to the aspartate/glutamate racemases family.</text>
</comment>
<keyword evidence="4" id="KW-1185">Reference proteome</keyword>
<dbReference type="NCBIfam" id="TIGR00035">
    <property type="entry name" value="asp_race"/>
    <property type="match status" value="1"/>
</dbReference>
<dbReference type="Gene3D" id="3.40.50.1860">
    <property type="match status" value="2"/>
</dbReference>
<sequence length="231" mass="25497">MNKKLGVLGGMGPMATVDFVKRIVEKSPACSDQEHMSMIISNDPLIPDRTKHILENGENPLKKMLNNLVNLKESGATKVVIPCNTAHYWLDKLSCNERVSFISIIDAVMNEAGRRSMRRVGVLATNATIQTGIYTKAIESRGMKALMPSKHEQQLVMEGIYCVKAGKIAEGRALMEPVFDSLIKKGAEGVVLGCTEIPLAFDTLPVDKMEKALDSLDLLADQCVNYYYYEA</sequence>
<dbReference type="RefSeq" id="WP_272135941.1">
    <property type="nucleotide sequence ID" value="NZ_JAQLOI010000001.1"/>
</dbReference>
<comment type="caution">
    <text evidence="3">The sequence shown here is derived from an EMBL/GenBank/DDBJ whole genome shotgun (WGS) entry which is preliminary data.</text>
</comment>
<keyword evidence="2 3" id="KW-0413">Isomerase</keyword>
<dbReference type="Pfam" id="PF01177">
    <property type="entry name" value="Asp_Glu_race"/>
    <property type="match status" value="1"/>
</dbReference>
<organism evidence="3 4">
    <name type="scientific">Vibrio algarum</name>
    <dbReference type="NCBI Taxonomy" id="3020714"/>
    <lineage>
        <taxon>Bacteria</taxon>
        <taxon>Pseudomonadati</taxon>
        <taxon>Pseudomonadota</taxon>
        <taxon>Gammaproteobacteria</taxon>
        <taxon>Vibrionales</taxon>
        <taxon>Vibrionaceae</taxon>
        <taxon>Vibrio</taxon>
    </lineage>
</organism>
<gene>
    <name evidence="3" type="ORF">PGX00_10435</name>
</gene>
<dbReference type="SUPFAM" id="SSF53681">
    <property type="entry name" value="Aspartate/glutamate racemase"/>
    <property type="match status" value="2"/>
</dbReference>
<reference evidence="3 4" key="1">
    <citation type="submission" date="2023-01" db="EMBL/GenBank/DDBJ databases">
        <title>Vibrio sp. KJ40-1 sp.nov, isolated from marine algae.</title>
        <authorList>
            <person name="Butt M."/>
            <person name="Kim J.M.J."/>
            <person name="Jeon C.O.C."/>
        </authorList>
    </citation>
    <scope>NUCLEOTIDE SEQUENCE [LARGE SCALE GENOMIC DNA]</scope>
    <source>
        <strain evidence="3 4">KJ40-1</strain>
    </source>
</reference>
<dbReference type="PANTHER" id="PTHR21198:SF7">
    <property type="entry name" value="ASPARTATE-GLUTAMATE RACEMASE FAMILY"/>
    <property type="match status" value="1"/>
</dbReference>
<name>A0ABT4YR59_9VIBR</name>
<dbReference type="InterPro" id="IPR015942">
    <property type="entry name" value="Asp/Glu/hydantoin_racemase"/>
</dbReference>
<evidence type="ECO:0000256" key="1">
    <source>
        <dbReference type="ARBA" id="ARBA00007847"/>
    </source>
</evidence>
<dbReference type="InterPro" id="IPR004380">
    <property type="entry name" value="Asp_race"/>
</dbReference>
<evidence type="ECO:0000256" key="2">
    <source>
        <dbReference type="ARBA" id="ARBA00023235"/>
    </source>
</evidence>
<accession>A0ABT4YR59</accession>
<proteinExistence type="inferred from homology"/>
<dbReference type="Proteomes" id="UP001210678">
    <property type="component" value="Unassembled WGS sequence"/>
</dbReference>
<dbReference type="EC" id="5.1.1.-" evidence="3"/>
<evidence type="ECO:0000313" key="4">
    <source>
        <dbReference type="Proteomes" id="UP001210678"/>
    </source>
</evidence>
<evidence type="ECO:0000313" key="3">
    <source>
        <dbReference type="EMBL" id="MDB1124040.1"/>
    </source>
</evidence>